<dbReference type="HOGENOM" id="CLU_2734622_0_0_4"/>
<evidence type="ECO:0000313" key="2">
    <source>
        <dbReference type="Proteomes" id="UP000027604"/>
    </source>
</evidence>
<name>W0V888_9BURK</name>
<dbReference type="RefSeq" id="WP_144241530.1">
    <property type="nucleotide sequence ID" value="NZ_HG322949.1"/>
</dbReference>
<accession>W0V888</accession>
<dbReference type="EMBL" id="HG322949">
    <property type="protein sequence ID" value="CDG83558.1"/>
    <property type="molecule type" value="Genomic_DNA"/>
</dbReference>
<keyword evidence="2" id="KW-1185">Reference proteome</keyword>
<protein>
    <submittedName>
        <fullName evidence="1">Uncharacterized protein</fullName>
    </submittedName>
</protein>
<sequence length="71" mass="7822">MTNCGFSAIFYLYIQGVSFALHISGKLLQEHLNNLQGIYLVPGRTFGTDQALRFALAIKNLCQQAMSSLLA</sequence>
<reference evidence="1 2" key="1">
    <citation type="journal article" date="2015" name="Genome Announc.">
        <title>Genome Sequence of Mushroom Soft-Rot Pathogen Janthinobacterium agaricidamnosum.</title>
        <authorList>
            <person name="Graupner K."/>
            <person name="Lackner G."/>
            <person name="Hertweck C."/>
        </authorList>
    </citation>
    <scope>NUCLEOTIDE SEQUENCE [LARGE SCALE GENOMIC DNA]</scope>
    <source>
        <strain evidence="2">NBRC 102515 / DSM 9628</strain>
    </source>
</reference>
<proteinExistence type="predicted"/>
<dbReference type="AlphaFoldDB" id="W0V888"/>
<gene>
    <name evidence="1" type="ORF">GJA_2932</name>
</gene>
<dbReference type="Proteomes" id="UP000027604">
    <property type="component" value="Chromosome I"/>
</dbReference>
<organism evidence="1 2">
    <name type="scientific">Janthinobacterium agaricidamnosum NBRC 102515 = DSM 9628</name>
    <dbReference type="NCBI Taxonomy" id="1349767"/>
    <lineage>
        <taxon>Bacteria</taxon>
        <taxon>Pseudomonadati</taxon>
        <taxon>Pseudomonadota</taxon>
        <taxon>Betaproteobacteria</taxon>
        <taxon>Burkholderiales</taxon>
        <taxon>Oxalobacteraceae</taxon>
        <taxon>Janthinobacterium</taxon>
    </lineage>
</organism>
<evidence type="ECO:0000313" key="1">
    <source>
        <dbReference type="EMBL" id="CDG83558.1"/>
    </source>
</evidence>
<dbReference type="STRING" id="1349767.GJA_2932"/>
<dbReference type="KEGG" id="jag:GJA_2932"/>